<dbReference type="AlphaFoldDB" id="A0A286TUR5"/>
<evidence type="ECO:0000256" key="1">
    <source>
        <dbReference type="SAM" id="MobiDB-lite"/>
    </source>
</evidence>
<feature type="region of interest" description="Disordered" evidence="1">
    <location>
        <begin position="74"/>
        <end position="94"/>
    </location>
</feature>
<comment type="caution">
    <text evidence="2">The sequence shown here is derived from an EMBL/GenBank/DDBJ whole genome shotgun (WGS) entry which is preliminary data.</text>
</comment>
<proteinExistence type="predicted"/>
<gene>
    <name evidence="2" type="ORF">SCALIN_C04_0092</name>
</gene>
<accession>A0A286TUR5</accession>
<evidence type="ECO:0000313" key="2">
    <source>
        <dbReference type="EMBL" id="GAX59604.1"/>
    </source>
</evidence>
<protein>
    <submittedName>
        <fullName evidence="2">Deoxycytidylate deaminase</fullName>
    </submittedName>
</protein>
<dbReference type="EMBL" id="BAOS01000004">
    <property type="protein sequence ID" value="GAX59604.1"/>
    <property type="molecule type" value="Genomic_DNA"/>
</dbReference>
<organism evidence="2 3">
    <name type="scientific">Candidatus Scalindua japonica</name>
    <dbReference type="NCBI Taxonomy" id="1284222"/>
    <lineage>
        <taxon>Bacteria</taxon>
        <taxon>Pseudomonadati</taxon>
        <taxon>Planctomycetota</taxon>
        <taxon>Candidatus Brocadiia</taxon>
        <taxon>Candidatus Brocadiales</taxon>
        <taxon>Candidatus Scalinduaceae</taxon>
        <taxon>Candidatus Scalindua</taxon>
    </lineage>
</organism>
<sequence>MTKFKYIIYIVAISCVTALISSGCESQRYTTTFQVTPMESVNEDLSIDPDKLTGELDEQMMIEDQKRRNKLLDRAKAEAEKNKRPVIKKTEEVK</sequence>
<dbReference type="Proteomes" id="UP000218542">
    <property type="component" value="Unassembled WGS sequence"/>
</dbReference>
<reference evidence="3" key="1">
    <citation type="journal article" date="2017" name="Environ. Microbiol. Rep.">
        <title>Genetic Diversity of Marine Anaerobic Ammonium-Oxidizing Bacteria as Revealed by Genomic and Proteomic Analyses of 'Candidatus Scalindua japonica'.</title>
        <authorList>
            <person name="Oshiki M."/>
            <person name="Mizuto K."/>
            <person name="Kimura Z."/>
            <person name="Kindaichi T."/>
            <person name="Satoh H."/>
            <person name="Okabe S."/>
        </authorList>
    </citation>
    <scope>NUCLEOTIDE SEQUENCE [LARGE SCALE GENOMIC DNA]</scope>
    <source>
        <strain evidence="3">husup-a2</strain>
    </source>
</reference>
<name>A0A286TUR5_9BACT</name>
<dbReference type="RefSeq" id="WP_096892737.1">
    <property type="nucleotide sequence ID" value="NZ_BAOS01000004.1"/>
</dbReference>
<dbReference type="PROSITE" id="PS51257">
    <property type="entry name" value="PROKAR_LIPOPROTEIN"/>
    <property type="match status" value="1"/>
</dbReference>
<keyword evidence="3" id="KW-1185">Reference proteome</keyword>
<evidence type="ECO:0000313" key="3">
    <source>
        <dbReference type="Proteomes" id="UP000218542"/>
    </source>
</evidence>